<keyword evidence="3" id="KW-0479">Metal-binding</keyword>
<evidence type="ECO:0000259" key="7">
    <source>
        <dbReference type="Pfam" id="PF05681"/>
    </source>
</evidence>
<feature type="domain" description="Fe-S hydro-lyase tartrate dehydratase alpha-type catalytic" evidence="7">
    <location>
        <begin position="4"/>
        <end position="274"/>
    </location>
</feature>
<dbReference type="HOGENOM" id="CLU_041245_0_0_2"/>
<evidence type="ECO:0000256" key="6">
    <source>
        <dbReference type="ARBA" id="ARBA00023239"/>
    </source>
</evidence>
<dbReference type="EMBL" id="CP002009">
    <property type="protein sequence ID" value="ADG13487.1"/>
    <property type="molecule type" value="Genomic_DNA"/>
</dbReference>
<dbReference type="EC" id="4.2.1.2" evidence="8"/>
<dbReference type="STRING" id="573063.Metin_0822"/>
<dbReference type="NCBIfam" id="TIGR00722">
    <property type="entry name" value="ttdA_fumA_fumB"/>
    <property type="match status" value="1"/>
</dbReference>
<dbReference type="RefSeq" id="WP_013100233.1">
    <property type="nucleotide sequence ID" value="NC_014122.1"/>
</dbReference>
<dbReference type="KEGG" id="mif:Metin_0822"/>
<gene>
    <name evidence="8" type="ordered locus">Metin_0822</name>
</gene>
<keyword evidence="4" id="KW-0408">Iron</keyword>
<sequence>MIQETVIELFREAVVKLPEDVKKALKESYEKESSKLAKETLKAILKNIEIAERENIPLCQDTGLPIVFLKIGRGVKGEEVLKIVNEIREGVKRATEEIPLRPNVVHPISRENLGNVGLDIPYISYEFDHSLEKEIEITVFPKGAGSENMSALKMLTPAEGVSGIKKFVLETVVNASGKPCPPIVVGIGIGGSSDLALKLAKKALLRKIGERHRDEEIAKLEEELLKKINSLGIGAMGLGGEITALDVFIEVAGTHTASLPVGICINCWAHRRATRRLKI</sequence>
<dbReference type="PANTHER" id="PTHR30389">
    <property type="entry name" value="FUMARATE HYDRATASE-RELATED"/>
    <property type="match status" value="1"/>
</dbReference>
<dbReference type="Pfam" id="PF05681">
    <property type="entry name" value="Fumerase"/>
    <property type="match status" value="1"/>
</dbReference>
<evidence type="ECO:0000256" key="3">
    <source>
        <dbReference type="ARBA" id="ARBA00022723"/>
    </source>
</evidence>
<dbReference type="PANTHER" id="PTHR30389:SF17">
    <property type="entry name" value="L(+)-TARTRATE DEHYDRATASE SUBUNIT ALPHA-RELATED"/>
    <property type="match status" value="1"/>
</dbReference>
<protein>
    <submittedName>
        <fullName evidence="8">Hydro-lyase, Fe-S type, tartrate/fumarate subfamily, alpha subunit</fullName>
        <ecNumber evidence="8">4.2.1.2</ecNumber>
    </submittedName>
</protein>
<proteinExistence type="inferred from homology"/>
<reference evidence="8" key="1">
    <citation type="submission" date="2010-04" db="EMBL/GenBank/DDBJ databases">
        <title>Complete sequence of Methanocaldococcus infernus ME.</title>
        <authorList>
            <consortium name="US DOE Joint Genome Institute"/>
            <person name="Lucas S."/>
            <person name="Copeland A."/>
            <person name="Lapidus A."/>
            <person name="Cheng J.-F."/>
            <person name="Bruce D."/>
            <person name="Goodwin L."/>
            <person name="Pitluck S."/>
            <person name="Munk A.C."/>
            <person name="Detter J.C."/>
            <person name="Han C."/>
            <person name="Tapia R."/>
            <person name="Land M."/>
            <person name="Hauser L."/>
            <person name="Kyrpides N."/>
            <person name="Mikhailova N."/>
            <person name="Sieprawska-Lupa M."/>
            <person name="Whitman W.B."/>
            <person name="Woyke T."/>
        </authorList>
    </citation>
    <scope>NUCLEOTIDE SEQUENCE [LARGE SCALE GENOMIC DNA]</scope>
    <source>
        <strain evidence="8">ME</strain>
    </source>
</reference>
<dbReference type="GeneID" id="9131836"/>
<dbReference type="GO" id="GO:0046872">
    <property type="term" value="F:metal ion binding"/>
    <property type="evidence" value="ECO:0007669"/>
    <property type="project" value="UniProtKB-KW"/>
</dbReference>
<dbReference type="Proteomes" id="UP000002061">
    <property type="component" value="Chromosome"/>
</dbReference>
<dbReference type="AlphaFoldDB" id="D5VSD4"/>
<dbReference type="GO" id="GO:0051539">
    <property type="term" value="F:4 iron, 4 sulfur cluster binding"/>
    <property type="evidence" value="ECO:0007669"/>
    <property type="project" value="UniProtKB-KW"/>
</dbReference>
<evidence type="ECO:0000256" key="2">
    <source>
        <dbReference type="ARBA" id="ARBA00022485"/>
    </source>
</evidence>
<evidence type="ECO:0000313" key="9">
    <source>
        <dbReference type="Proteomes" id="UP000002061"/>
    </source>
</evidence>
<dbReference type="InterPro" id="IPR051208">
    <property type="entry name" value="Class-I_Fumarase/Tartrate_DH"/>
</dbReference>
<keyword evidence="6 8" id="KW-0456">Lyase</keyword>
<dbReference type="eggNOG" id="arCOG04407">
    <property type="taxonomic scope" value="Archaea"/>
</dbReference>
<keyword evidence="2" id="KW-0004">4Fe-4S</keyword>
<dbReference type="NCBIfam" id="NF004885">
    <property type="entry name" value="PRK06246.1"/>
    <property type="match status" value="1"/>
</dbReference>
<keyword evidence="5" id="KW-0411">Iron-sulfur</keyword>
<dbReference type="GO" id="GO:0004333">
    <property type="term" value="F:fumarate hydratase activity"/>
    <property type="evidence" value="ECO:0007669"/>
    <property type="project" value="UniProtKB-EC"/>
</dbReference>
<name>D5VSD4_METIM</name>
<evidence type="ECO:0000256" key="5">
    <source>
        <dbReference type="ARBA" id="ARBA00023014"/>
    </source>
</evidence>
<evidence type="ECO:0000256" key="1">
    <source>
        <dbReference type="ARBA" id="ARBA00008876"/>
    </source>
</evidence>
<dbReference type="InterPro" id="IPR004646">
    <property type="entry name" value="Fe-S_hydro-lyase_TtdA-typ_cat"/>
</dbReference>
<comment type="similarity">
    <text evidence="1">Belongs to the class-I fumarase family.</text>
</comment>
<keyword evidence="9" id="KW-1185">Reference proteome</keyword>
<evidence type="ECO:0000313" key="8">
    <source>
        <dbReference type="EMBL" id="ADG13487.1"/>
    </source>
</evidence>
<accession>D5VSD4</accession>
<organism evidence="8 9">
    <name type="scientific">Methanocaldococcus infernus (strain DSM 11812 / JCM 15783 / ME)</name>
    <dbReference type="NCBI Taxonomy" id="573063"/>
    <lineage>
        <taxon>Archaea</taxon>
        <taxon>Methanobacteriati</taxon>
        <taxon>Methanobacteriota</taxon>
        <taxon>Methanomada group</taxon>
        <taxon>Methanococci</taxon>
        <taxon>Methanococcales</taxon>
        <taxon>Methanocaldococcaceae</taxon>
        <taxon>Methanocaldococcus</taxon>
    </lineage>
</organism>
<dbReference type="OrthoDB" id="371925at2157"/>
<evidence type="ECO:0000256" key="4">
    <source>
        <dbReference type="ARBA" id="ARBA00023004"/>
    </source>
</evidence>